<feature type="transmembrane region" description="Helical" evidence="1">
    <location>
        <begin position="36"/>
        <end position="59"/>
    </location>
</feature>
<gene>
    <name evidence="2" type="ORF">CDO51_11440</name>
</gene>
<comment type="caution">
    <text evidence="2">The sequence shown here is derived from an EMBL/GenBank/DDBJ whole genome shotgun (WGS) entry which is preliminary data.</text>
</comment>
<name>A0A226BXR0_9FIRM</name>
<accession>A0A226BXR0</accession>
<keyword evidence="1" id="KW-0812">Transmembrane</keyword>
<keyword evidence="1" id="KW-0472">Membrane</keyword>
<evidence type="ECO:0008006" key="4">
    <source>
        <dbReference type="Google" id="ProtNLM"/>
    </source>
</evidence>
<evidence type="ECO:0000313" key="2">
    <source>
        <dbReference type="EMBL" id="OWZ82930.1"/>
    </source>
</evidence>
<organism evidence="2 3">
    <name type="scientific">Natranaerobius trueperi</name>
    <dbReference type="NCBI Taxonomy" id="759412"/>
    <lineage>
        <taxon>Bacteria</taxon>
        <taxon>Bacillati</taxon>
        <taxon>Bacillota</taxon>
        <taxon>Clostridia</taxon>
        <taxon>Natranaerobiales</taxon>
        <taxon>Natranaerobiaceae</taxon>
        <taxon>Natranaerobius</taxon>
    </lineage>
</organism>
<protein>
    <recommendedName>
        <fullName evidence="4">DNA-directed RNA polymerase subunit beta</fullName>
    </recommendedName>
</protein>
<sequence>MQLISPIKFYIIVINFNMNGQTIMIRSEIMSKHQKILIIIALLIAAFLAGFIFGFGYIAENPFEAFRLETWRTFFQQLRSF</sequence>
<evidence type="ECO:0000313" key="3">
    <source>
        <dbReference type="Proteomes" id="UP000214588"/>
    </source>
</evidence>
<dbReference type="Proteomes" id="UP000214588">
    <property type="component" value="Unassembled WGS sequence"/>
</dbReference>
<keyword evidence="1" id="KW-1133">Transmembrane helix</keyword>
<reference evidence="2 3" key="1">
    <citation type="submission" date="2017-06" db="EMBL/GenBank/DDBJ databases">
        <title>Draft Genome Sequence of Natranaerobius trueperi halophilic, alkalithermophilic bacteria from soda lakes.</title>
        <authorList>
            <person name="Zhao B."/>
        </authorList>
    </citation>
    <scope>NUCLEOTIDE SEQUENCE [LARGE SCALE GENOMIC DNA]</scope>
    <source>
        <strain evidence="2 3">DSM 18760</strain>
    </source>
</reference>
<keyword evidence="3" id="KW-1185">Reference proteome</keyword>
<proteinExistence type="predicted"/>
<dbReference type="Pfam" id="PF11772">
    <property type="entry name" value="EpuA"/>
    <property type="match status" value="1"/>
</dbReference>
<dbReference type="EMBL" id="NIQC01000033">
    <property type="protein sequence ID" value="OWZ82930.1"/>
    <property type="molecule type" value="Genomic_DNA"/>
</dbReference>
<evidence type="ECO:0000256" key="1">
    <source>
        <dbReference type="SAM" id="Phobius"/>
    </source>
</evidence>
<dbReference type="InterPro" id="IPR024596">
    <property type="entry name" value="RNApol_su_b/EpuA"/>
</dbReference>
<dbReference type="AlphaFoldDB" id="A0A226BXR0"/>